<accession>A0A8B6XCU4</accession>
<dbReference type="Proteomes" id="UP000675920">
    <property type="component" value="Unplaced"/>
</dbReference>
<protein>
    <submittedName>
        <fullName evidence="2">Uncharacterized protein</fullName>
    </submittedName>
</protein>
<dbReference type="RefSeq" id="WP_156924541.1">
    <property type="nucleotide sequence ID" value="NZ_KI519500.1"/>
</dbReference>
<organism evidence="1 2">
    <name type="scientific">Derxia gummosa DSM 723</name>
    <dbReference type="NCBI Taxonomy" id="1121388"/>
    <lineage>
        <taxon>Bacteria</taxon>
        <taxon>Pseudomonadati</taxon>
        <taxon>Pseudomonadota</taxon>
        <taxon>Betaproteobacteria</taxon>
        <taxon>Burkholderiales</taxon>
        <taxon>Alcaligenaceae</taxon>
        <taxon>Derxia</taxon>
    </lineage>
</organism>
<evidence type="ECO:0000313" key="2">
    <source>
        <dbReference type="RefSeq" id="WP_156924541.1"/>
    </source>
</evidence>
<sequence length="54" mass="6096">MSNEFDIPTDEAPTSLLANLVEQLHAESGRERADAWKRLRALAQSVGAMRDIWQ</sequence>
<proteinExistence type="predicted"/>
<evidence type="ECO:0000313" key="1">
    <source>
        <dbReference type="Proteomes" id="UP000675920"/>
    </source>
</evidence>
<keyword evidence="1" id="KW-1185">Reference proteome</keyword>
<dbReference type="AlphaFoldDB" id="A0A8B6XCU4"/>
<name>A0A8B6XCU4_9BURK</name>
<reference evidence="2" key="1">
    <citation type="submission" date="2025-08" db="UniProtKB">
        <authorList>
            <consortium name="RefSeq"/>
        </authorList>
    </citation>
    <scope>IDENTIFICATION</scope>
</reference>